<evidence type="ECO:0000256" key="3">
    <source>
        <dbReference type="ARBA" id="ARBA00022692"/>
    </source>
</evidence>
<feature type="transmembrane region" description="Helical" evidence="6">
    <location>
        <begin position="76"/>
        <end position="92"/>
    </location>
</feature>
<keyword evidence="2" id="KW-1003">Cell membrane</keyword>
<keyword evidence="5 6" id="KW-0472">Membrane</keyword>
<keyword evidence="8" id="KW-1185">Reference proteome</keyword>
<sequence length="123" mass="13521">MNETANLKKEIRRISLSLSVAAALISSVIFKDSFSSIGVGILIGTLSGLIGFNMIVRMSESIELYEDASKAGYAGYLRRYVIYALIFGLSAWRGVNVIALLAGMLCHKASILLYVFLHRKEDD</sequence>
<dbReference type="GO" id="GO:0005886">
    <property type="term" value="C:plasma membrane"/>
    <property type="evidence" value="ECO:0007669"/>
    <property type="project" value="UniProtKB-SubCell"/>
</dbReference>
<evidence type="ECO:0000313" key="8">
    <source>
        <dbReference type="Proteomes" id="UP000464754"/>
    </source>
</evidence>
<dbReference type="KEGG" id="aarg:Aargi30884_23300"/>
<dbReference type="RefSeq" id="WP_163052307.1">
    <property type="nucleotide sequence ID" value="NZ_AP019695.1"/>
</dbReference>
<evidence type="ECO:0000313" key="7">
    <source>
        <dbReference type="EMBL" id="BBK23427.1"/>
    </source>
</evidence>
<feature type="transmembrane region" description="Helical" evidence="6">
    <location>
        <begin position="12"/>
        <end position="30"/>
    </location>
</feature>
<dbReference type="AlphaFoldDB" id="A0A6N4TL21"/>
<feature type="transmembrane region" description="Helical" evidence="6">
    <location>
        <begin position="36"/>
        <end position="56"/>
    </location>
</feature>
<dbReference type="InterPro" id="IPR005598">
    <property type="entry name" value="ATP_synth_I"/>
</dbReference>
<dbReference type="Pfam" id="PF03899">
    <property type="entry name" value="ATP-synt_I"/>
    <property type="match status" value="1"/>
</dbReference>
<keyword evidence="4 6" id="KW-1133">Transmembrane helix</keyword>
<evidence type="ECO:0000256" key="6">
    <source>
        <dbReference type="SAM" id="Phobius"/>
    </source>
</evidence>
<organism evidence="7 8">
    <name type="scientific">Amedibacterium intestinale</name>
    <dbReference type="NCBI Taxonomy" id="2583452"/>
    <lineage>
        <taxon>Bacteria</taxon>
        <taxon>Bacillati</taxon>
        <taxon>Bacillota</taxon>
        <taxon>Erysipelotrichia</taxon>
        <taxon>Erysipelotrichales</taxon>
        <taxon>Erysipelotrichaceae</taxon>
        <taxon>Amedibacterium</taxon>
    </lineage>
</organism>
<dbReference type="EMBL" id="AP019695">
    <property type="protein sequence ID" value="BBK23427.1"/>
    <property type="molecule type" value="Genomic_DNA"/>
</dbReference>
<evidence type="ECO:0000256" key="1">
    <source>
        <dbReference type="ARBA" id="ARBA00004651"/>
    </source>
</evidence>
<protein>
    <recommendedName>
        <fullName evidence="9">ATP synthase subunit I</fullName>
    </recommendedName>
</protein>
<proteinExistence type="predicted"/>
<accession>A0A6N4TL21</accession>
<reference evidence="8" key="1">
    <citation type="submission" date="2019-05" db="EMBL/GenBank/DDBJ databases">
        <title>Complete genome sequencing of Absiella argi strain JCM 30884.</title>
        <authorList>
            <person name="Sakamoto M."/>
            <person name="Murakami T."/>
            <person name="Mori H."/>
        </authorList>
    </citation>
    <scope>NUCLEOTIDE SEQUENCE [LARGE SCALE GENOMIC DNA]</scope>
    <source>
        <strain evidence="8">JCM 30884</strain>
    </source>
</reference>
<dbReference type="Proteomes" id="UP000464754">
    <property type="component" value="Chromosome"/>
</dbReference>
<name>A0A6N4TL21_9FIRM</name>
<evidence type="ECO:0000256" key="5">
    <source>
        <dbReference type="ARBA" id="ARBA00023136"/>
    </source>
</evidence>
<evidence type="ECO:0000256" key="4">
    <source>
        <dbReference type="ARBA" id="ARBA00022989"/>
    </source>
</evidence>
<gene>
    <name evidence="7" type="ORF">Aargi30884_23300</name>
</gene>
<comment type="subcellular location">
    <subcellularLocation>
        <location evidence="1">Cell membrane</location>
        <topology evidence="1">Multi-pass membrane protein</topology>
    </subcellularLocation>
</comment>
<evidence type="ECO:0000256" key="2">
    <source>
        <dbReference type="ARBA" id="ARBA00022475"/>
    </source>
</evidence>
<evidence type="ECO:0008006" key="9">
    <source>
        <dbReference type="Google" id="ProtNLM"/>
    </source>
</evidence>
<keyword evidence="3 6" id="KW-0812">Transmembrane</keyword>